<evidence type="ECO:0000313" key="2">
    <source>
        <dbReference type="Proteomes" id="UP000070284"/>
    </source>
</evidence>
<keyword evidence="2" id="KW-1185">Reference proteome</keyword>
<organism evidence="1 2">
    <name type="scientific">candidate division MSBL1 archaeon SCGC-AAA259E19</name>
    <dbReference type="NCBI Taxonomy" id="1698264"/>
    <lineage>
        <taxon>Archaea</taxon>
        <taxon>Methanobacteriati</taxon>
        <taxon>Methanobacteriota</taxon>
        <taxon>candidate division MSBL1</taxon>
    </lineage>
</organism>
<evidence type="ECO:0000313" key="1">
    <source>
        <dbReference type="EMBL" id="KXA94832.1"/>
    </source>
</evidence>
<dbReference type="EMBL" id="LHXO01000037">
    <property type="protein sequence ID" value="KXA94832.1"/>
    <property type="molecule type" value="Genomic_DNA"/>
</dbReference>
<comment type="caution">
    <text evidence="1">The sequence shown here is derived from an EMBL/GenBank/DDBJ whole genome shotgun (WGS) entry which is preliminary data.</text>
</comment>
<protein>
    <submittedName>
        <fullName evidence="1">Uncharacterized protein</fullName>
    </submittedName>
</protein>
<dbReference type="Proteomes" id="UP000070284">
    <property type="component" value="Unassembled WGS sequence"/>
</dbReference>
<proteinExistence type="predicted"/>
<accession>A0A133UKU0</accession>
<dbReference type="AlphaFoldDB" id="A0A133UKU0"/>
<sequence length="103" mass="12461">MDYNPPEKLERIIDESQIEKIDDDYVIITIESWEKGAEWIIRAFQKVDKNRYVLEKERIREISFSIAKVKNALSEFFENIKIMDIERNTQPDPENRVFFMCEQ</sequence>
<gene>
    <name evidence="1" type="ORF">AKJ65_03310</name>
</gene>
<reference evidence="1 2" key="1">
    <citation type="journal article" date="2016" name="Sci. Rep.">
        <title>Metabolic traits of an uncultured archaeal lineage -MSBL1- from brine pools of the Red Sea.</title>
        <authorList>
            <person name="Mwirichia R."/>
            <person name="Alam I."/>
            <person name="Rashid M."/>
            <person name="Vinu M."/>
            <person name="Ba-Alawi W."/>
            <person name="Anthony Kamau A."/>
            <person name="Kamanda Ngugi D."/>
            <person name="Goker M."/>
            <person name="Klenk H.P."/>
            <person name="Bajic V."/>
            <person name="Stingl U."/>
        </authorList>
    </citation>
    <scope>NUCLEOTIDE SEQUENCE [LARGE SCALE GENOMIC DNA]</scope>
    <source>
        <strain evidence="1">SCGC-AAA259E19</strain>
    </source>
</reference>
<name>A0A133UKU0_9EURY</name>